<dbReference type="GO" id="GO:0022857">
    <property type="term" value="F:transmembrane transporter activity"/>
    <property type="evidence" value="ECO:0007669"/>
    <property type="project" value="InterPro"/>
</dbReference>
<protein>
    <submittedName>
        <fullName evidence="9">Purine-cytosine permease</fullName>
    </submittedName>
</protein>
<dbReference type="EMBL" id="UESZ01000001">
    <property type="protein sequence ID" value="SSA36134.1"/>
    <property type="molecule type" value="Genomic_DNA"/>
</dbReference>
<evidence type="ECO:0000256" key="2">
    <source>
        <dbReference type="ARBA" id="ARBA00008974"/>
    </source>
</evidence>
<feature type="transmembrane region" description="Helical" evidence="8">
    <location>
        <begin position="220"/>
        <end position="241"/>
    </location>
</feature>
<keyword evidence="5 8" id="KW-1133">Transmembrane helix</keyword>
<sequence length="536" mass="57867">MLPNVGLKGFAEPLAKTIWHALTLRFIAALRVYSDRTRMGVRMSQEVIAQPGQPGQAVEAAGRVERRSIDVVPLNERHGSLRSLGAVWFVANINLTAMATGIVCLGLGGSLFWTLVAIVVWSFFGTIFMAFHSSQGPHLGLPQLVQSRPQFGYVGAAITVFVFALANYIAYNTSDALLSSDAAHTVLHLPLWLGYLLAAGIAATIAIFGYDLIHKINRILTVPVIVLMVFATIAACTSQHFSAALFTPGPFQLAPFMTTLAIVGGFQLGWAPYVSDYSRYLSASTGTKASFWWTFLPSGLSAVWVFGLGAIVGAGTGQANLIPALQAAGNNLFNGAGDIIVIGLLIGLLAVMAINQYGGSLTMLSIAHSLKPFKPGRTARVATILAMAVIVWLISAWVGEARFNAFYASALIYLAYAFTPWTAINLVDFFFVRHGVYAVSEIFKPNGIYGKWGWRGNTAYVLTILVMLPFMVNAPKYTGFMAAKLGGVDYSILIGLVVGAVLYWLLTRNLNLTRERELAANDPIYVTHDLREGASE</sequence>
<proteinExistence type="inferred from homology"/>
<feature type="transmembrane region" description="Helical" evidence="8">
    <location>
        <begin position="378"/>
        <end position="398"/>
    </location>
</feature>
<comment type="subcellular location">
    <subcellularLocation>
        <location evidence="1">Membrane</location>
        <topology evidence="1">Multi-pass membrane protein</topology>
    </subcellularLocation>
</comment>
<reference evidence="10" key="1">
    <citation type="submission" date="2016-10" db="EMBL/GenBank/DDBJ databases">
        <authorList>
            <person name="Varghese N."/>
            <person name="Submissions S."/>
        </authorList>
    </citation>
    <scope>NUCLEOTIDE SEQUENCE [LARGE SCALE GENOMIC DNA]</scope>
    <source>
        <strain evidence="10">DSM 22951</strain>
    </source>
</reference>
<dbReference type="AlphaFoldDB" id="A0A2Y8ZVM9"/>
<keyword evidence="10" id="KW-1185">Reference proteome</keyword>
<evidence type="ECO:0000313" key="10">
    <source>
        <dbReference type="Proteomes" id="UP000250028"/>
    </source>
</evidence>
<evidence type="ECO:0000256" key="6">
    <source>
        <dbReference type="ARBA" id="ARBA00023136"/>
    </source>
</evidence>
<dbReference type="PIRSF" id="PIRSF002744">
    <property type="entry name" value="Pur-cyt_permease"/>
    <property type="match status" value="1"/>
</dbReference>
<accession>A0A2Y8ZVM9</accession>
<dbReference type="GO" id="GO:0005886">
    <property type="term" value="C:plasma membrane"/>
    <property type="evidence" value="ECO:0007669"/>
    <property type="project" value="TreeGrafter"/>
</dbReference>
<evidence type="ECO:0000256" key="5">
    <source>
        <dbReference type="ARBA" id="ARBA00022989"/>
    </source>
</evidence>
<feature type="transmembrane region" description="Helical" evidence="8">
    <location>
        <begin position="86"/>
        <end position="105"/>
    </location>
</feature>
<dbReference type="Proteomes" id="UP000250028">
    <property type="component" value="Unassembled WGS sequence"/>
</dbReference>
<feature type="transmembrane region" description="Helical" evidence="8">
    <location>
        <begin position="410"/>
        <end position="431"/>
    </location>
</feature>
<keyword evidence="6 7" id="KW-0472">Membrane</keyword>
<feature type="transmembrane region" description="Helical" evidence="8">
    <location>
        <begin position="291"/>
        <end position="312"/>
    </location>
</feature>
<feature type="transmembrane region" description="Helical" evidence="8">
    <location>
        <begin position="111"/>
        <end position="131"/>
    </location>
</feature>
<feature type="transmembrane region" description="Helical" evidence="8">
    <location>
        <begin position="17"/>
        <end position="34"/>
    </location>
</feature>
<dbReference type="PANTHER" id="PTHR31806:SF1">
    <property type="entry name" value="PURINE-CYTOSINE PERMEASE FCY2-RELATED"/>
    <property type="match status" value="1"/>
</dbReference>
<feature type="transmembrane region" description="Helical" evidence="8">
    <location>
        <begin position="332"/>
        <end position="357"/>
    </location>
</feature>
<evidence type="ECO:0000256" key="7">
    <source>
        <dbReference type="PIRNR" id="PIRNR002744"/>
    </source>
</evidence>
<organism evidence="9 10">
    <name type="scientific">Branchiibius hedensis</name>
    <dbReference type="NCBI Taxonomy" id="672460"/>
    <lineage>
        <taxon>Bacteria</taxon>
        <taxon>Bacillati</taxon>
        <taxon>Actinomycetota</taxon>
        <taxon>Actinomycetes</taxon>
        <taxon>Micrococcales</taxon>
        <taxon>Dermacoccaceae</taxon>
        <taxon>Branchiibius</taxon>
    </lineage>
</organism>
<evidence type="ECO:0000256" key="3">
    <source>
        <dbReference type="ARBA" id="ARBA00022448"/>
    </source>
</evidence>
<dbReference type="InterPro" id="IPR026030">
    <property type="entry name" value="Pur-cyt_permease_Fcy2/21/22"/>
</dbReference>
<dbReference type="InterPro" id="IPR001248">
    <property type="entry name" value="Pur-cyt_permease"/>
</dbReference>
<dbReference type="Pfam" id="PF02133">
    <property type="entry name" value="Transp_cyt_pur"/>
    <property type="match status" value="1"/>
</dbReference>
<feature type="transmembrane region" description="Helical" evidence="8">
    <location>
        <begin position="191"/>
        <end position="213"/>
    </location>
</feature>
<evidence type="ECO:0000256" key="1">
    <source>
        <dbReference type="ARBA" id="ARBA00004141"/>
    </source>
</evidence>
<dbReference type="Gene3D" id="1.10.4160.10">
    <property type="entry name" value="Hydantoin permease"/>
    <property type="match status" value="1"/>
</dbReference>
<evidence type="ECO:0000256" key="4">
    <source>
        <dbReference type="ARBA" id="ARBA00022692"/>
    </source>
</evidence>
<name>A0A2Y8ZVM9_9MICO</name>
<feature type="transmembrane region" description="Helical" evidence="8">
    <location>
        <begin position="490"/>
        <end position="506"/>
    </location>
</feature>
<dbReference type="CDD" id="cd11484">
    <property type="entry name" value="SLC-NCS1sbd_CobB-like"/>
    <property type="match status" value="1"/>
</dbReference>
<keyword evidence="4 8" id="KW-0812">Transmembrane</keyword>
<evidence type="ECO:0000313" key="9">
    <source>
        <dbReference type="EMBL" id="SSA36134.1"/>
    </source>
</evidence>
<feature type="transmembrane region" description="Helical" evidence="8">
    <location>
        <begin position="253"/>
        <end position="271"/>
    </location>
</feature>
<feature type="transmembrane region" description="Helical" evidence="8">
    <location>
        <begin position="151"/>
        <end position="171"/>
    </location>
</feature>
<keyword evidence="3 7" id="KW-0813">Transport</keyword>
<evidence type="ECO:0000256" key="8">
    <source>
        <dbReference type="SAM" id="Phobius"/>
    </source>
</evidence>
<feature type="transmembrane region" description="Helical" evidence="8">
    <location>
        <begin position="452"/>
        <end position="470"/>
    </location>
</feature>
<dbReference type="PANTHER" id="PTHR31806">
    <property type="entry name" value="PURINE-CYTOSINE PERMEASE FCY2-RELATED"/>
    <property type="match status" value="1"/>
</dbReference>
<gene>
    <name evidence="9" type="ORF">SAMN04489750_3514</name>
</gene>
<comment type="similarity">
    <text evidence="2 7">Belongs to the purine-cytosine permease (2.A.39) family.</text>
</comment>